<evidence type="ECO:0000256" key="5">
    <source>
        <dbReference type="ARBA" id="ARBA00023242"/>
    </source>
</evidence>
<reference evidence="7 8" key="1">
    <citation type="submission" date="2020-04" db="EMBL/GenBank/DDBJ databases">
        <authorList>
            <person name="Wallbank WR R."/>
            <person name="Pardo Diaz C."/>
            <person name="Kozak K."/>
            <person name="Martin S."/>
            <person name="Jiggins C."/>
            <person name="Moest M."/>
            <person name="Warren A I."/>
            <person name="Byers J.R.P. K."/>
            <person name="Montejo-Kovacevich G."/>
            <person name="Yen C E."/>
        </authorList>
    </citation>
    <scope>NUCLEOTIDE SEQUENCE [LARGE SCALE GENOMIC DNA]</scope>
</reference>
<dbReference type="InterPro" id="IPR012337">
    <property type="entry name" value="RNaseH-like_sf"/>
</dbReference>
<dbReference type="SUPFAM" id="SSF53098">
    <property type="entry name" value="Ribonuclease H-like"/>
    <property type="match status" value="1"/>
</dbReference>
<evidence type="ECO:0000256" key="1">
    <source>
        <dbReference type="ARBA" id="ARBA00004123"/>
    </source>
</evidence>
<dbReference type="Proteomes" id="UP000494256">
    <property type="component" value="Unassembled WGS sequence"/>
</dbReference>
<dbReference type="PANTHER" id="PTHR46481">
    <property type="entry name" value="ZINC FINGER BED DOMAIN-CONTAINING PROTEIN 4"/>
    <property type="match status" value="1"/>
</dbReference>
<keyword evidence="3" id="KW-0863">Zinc-finger</keyword>
<protein>
    <recommendedName>
        <fullName evidence="6">HAT C-terminal dimerisation domain-containing protein</fullName>
    </recommendedName>
</protein>
<dbReference type="PANTHER" id="PTHR46481:SF10">
    <property type="entry name" value="ZINC FINGER BED DOMAIN-CONTAINING PROTEIN 39"/>
    <property type="match status" value="1"/>
</dbReference>
<comment type="caution">
    <text evidence="7">The sequence shown here is derived from an EMBL/GenBank/DDBJ whole genome shotgun (WGS) entry which is preliminary data.</text>
</comment>
<dbReference type="InterPro" id="IPR052035">
    <property type="entry name" value="ZnF_BED_domain_contain"/>
</dbReference>
<evidence type="ECO:0000259" key="6">
    <source>
        <dbReference type="Pfam" id="PF05699"/>
    </source>
</evidence>
<evidence type="ECO:0000313" key="7">
    <source>
        <dbReference type="EMBL" id="CAB3222335.1"/>
    </source>
</evidence>
<dbReference type="OrthoDB" id="10065929at2759"/>
<evidence type="ECO:0000256" key="3">
    <source>
        <dbReference type="ARBA" id="ARBA00022771"/>
    </source>
</evidence>
<gene>
    <name evidence="7" type="ORF">APLA_LOCUS1177</name>
</gene>
<dbReference type="AlphaFoldDB" id="A0A8S0YTZ1"/>
<dbReference type="GO" id="GO:0008270">
    <property type="term" value="F:zinc ion binding"/>
    <property type="evidence" value="ECO:0007669"/>
    <property type="project" value="UniProtKB-KW"/>
</dbReference>
<evidence type="ECO:0000313" key="8">
    <source>
        <dbReference type="Proteomes" id="UP000494256"/>
    </source>
</evidence>
<dbReference type="GO" id="GO:0005634">
    <property type="term" value="C:nucleus"/>
    <property type="evidence" value="ECO:0007669"/>
    <property type="project" value="UniProtKB-SubCell"/>
</dbReference>
<evidence type="ECO:0000256" key="2">
    <source>
        <dbReference type="ARBA" id="ARBA00022723"/>
    </source>
</evidence>
<accession>A0A8S0YTZ1</accession>
<dbReference type="Pfam" id="PF05699">
    <property type="entry name" value="Dimer_Tnp_hAT"/>
    <property type="match status" value="1"/>
</dbReference>
<dbReference type="InterPro" id="IPR008906">
    <property type="entry name" value="HATC_C_dom"/>
</dbReference>
<organism evidence="7 8">
    <name type="scientific">Arctia plantaginis</name>
    <name type="common">Wood tiger moth</name>
    <name type="synonym">Phalaena plantaginis</name>
    <dbReference type="NCBI Taxonomy" id="874455"/>
    <lineage>
        <taxon>Eukaryota</taxon>
        <taxon>Metazoa</taxon>
        <taxon>Ecdysozoa</taxon>
        <taxon>Arthropoda</taxon>
        <taxon>Hexapoda</taxon>
        <taxon>Insecta</taxon>
        <taxon>Pterygota</taxon>
        <taxon>Neoptera</taxon>
        <taxon>Endopterygota</taxon>
        <taxon>Lepidoptera</taxon>
        <taxon>Glossata</taxon>
        <taxon>Ditrysia</taxon>
        <taxon>Noctuoidea</taxon>
        <taxon>Erebidae</taxon>
        <taxon>Arctiinae</taxon>
        <taxon>Arctia</taxon>
    </lineage>
</organism>
<sequence length="474" mass="53791">MTHMIDDKYDILSTQLKLKIQEVEALSLTADVWTDSHNSQSYLGLTGHCIYESKLLSIVFGVTALTEPHNAYLAQVIINMTEKWGITSNKVVAFITDNGANIVKAVTNVYGKNKHMPCFAHTLNLVASKPFDNKDGLEEAKNLVTAVKDITTYFKHNTNAADSLKKAQGHQTKPLRLVQSVCTRWNSVFYQLERFVELSEIIAPILLKYPKAPTMLTTQQLEFIKDFINILRPLEVITKEISGEDYVTASKIIPIVSCLTETYNTMKNSTDIGVKTRTLIVDGLKKRFGNVEQVHLLAAATILDPRFKKNHFTDHVACSRAINKINTSTLDITRQSLPQNNSEEVDAIESTDKDMKNGIWDFHKLLVKKQLSLCNALAQENQGLNEEFKHYLSQAVVHLKYDPVLYWQEQKSSIYHHVHPIAMMYMSIVGSSVPCERLFSIAGNIASDERNRLDPKRLDRLLFLKSLDIEHWEL</sequence>
<comment type="subcellular location">
    <subcellularLocation>
        <location evidence="1">Nucleus</location>
    </subcellularLocation>
</comment>
<proteinExistence type="predicted"/>
<keyword evidence="5" id="KW-0539">Nucleus</keyword>
<feature type="domain" description="HAT C-terminal dimerisation" evidence="6">
    <location>
        <begin position="387"/>
        <end position="466"/>
    </location>
</feature>
<dbReference type="EMBL" id="CADEBD010000055">
    <property type="protein sequence ID" value="CAB3222335.1"/>
    <property type="molecule type" value="Genomic_DNA"/>
</dbReference>
<keyword evidence="2" id="KW-0479">Metal-binding</keyword>
<name>A0A8S0YTZ1_ARCPL</name>
<dbReference type="GO" id="GO:0046983">
    <property type="term" value="F:protein dimerization activity"/>
    <property type="evidence" value="ECO:0007669"/>
    <property type="project" value="InterPro"/>
</dbReference>
<evidence type="ECO:0000256" key="4">
    <source>
        <dbReference type="ARBA" id="ARBA00022833"/>
    </source>
</evidence>
<keyword evidence="4" id="KW-0862">Zinc</keyword>